<accession>A0AA39FHD7</accession>
<keyword evidence="10" id="KW-0539">Nucleus</keyword>
<reference evidence="14" key="2">
    <citation type="submission" date="2023-03" db="EMBL/GenBank/DDBJ databases">
        <authorList>
            <person name="Inwood S.N."/>
            <person name="Skelly J.G."/>
            <person name="Guhlin J."/>
            <person name="Harrop T.W.R."/>
            <person name="Goldson S.G."/>
            <person name="Dearden P.K."/>
        </authorList>
    </citation>
    <scope>NUCLEOTIDE SEQUENCE</scope>
    <source>
        <strain evidence="14">Irish</strain>
        <tissue evidence="14">Whole body</tissue>
    </source>
</reference>
<comment type="similarity">
    <text evidence="2">Belongs to the THAP1 family.</text>
</comment>
<reference evidence="14" key="1">
    <citation type="journal article" date="2023" name="bioRxiv">
        <title>Scaffold-level genome assemblies of two parasitoid biocontrol wasps reveal the parthenogenesis mechanism and an associated novel virus.</title>
        <authorList>
            <person name="Inwood S."/>
            <person name="Skelly J."/>
            <person name="Guhlin J."/>
            <person name="Harrop T."/>
            <person name="Goldson S."/>
            <person name="Dearden P."/>
        </authorList>
    </citation>
    <scope>NUCLEOTIDE SEQUENCE</scope>
    <source>
        <strain evidence="14">Irish</strain>
        <tissue evidence="14">Whole body</tissue>
    </source>
</reference>
<evidence type="ECO:0000256" key="11">
    <source>
        <dbReference type="ARBA" id="ARBA00023306"/>
    </source>
</evidence>
<dbReference type="Gene3D" id="6.20.210.20">
    <property type="entry name" value="THAP domain"/>
    <property type="match status" value="1"/>
</dbReference>
<name>A0AA39FHD7_9HYME</name>
<feature type="non-terminal residue" evidence="14">
    <location>
        <position position="247"/>
    </location>
</feature>
<dbReference type="InterPro" id="IPR026516">
    <property type="entry name" value="THAP1/10"/>
</dbReference>
<evidence type="ECO:0000256" key="9">
    <source>
        <dbReference type="ARBA" id="ARBA00023163"/>
    </source>
</evidence>
<keyword evidence="11" id="KW-0131">Cell cycle</keyword>
<proteinExistence type="inferred from homology"/>
<dbReference type="GO" id="GO:0008270">
    <property type="term" value="F:zinc ion binding"/>
    <property type="evidence" value="ECO:0007669"/>
    <property type="project" value="UniProtKB-KW"/>
</dbReference>
<keyword evidence="7" id="KW-0175">Coiled coil</keyword>
<keyword evidence="5" id="KW-0862">Zinc</keyword>
<gene>
    <name evidence="14" type="ORF">PV328_011806</name>
</gene>
<keyword evidence="4 12" id="KW-0863">Zinc-finger</keyword>
<evidence type="ECO:0000256" key="2">
    <source>
        <dbReference type="ARBA" id="ARBA00006177"/>
    </source>
</evidence>
<dbReference type="InterPro" id="IPR006612">
    <property type="entry name" value="THAP_Znf"/>
</dbReference>
<dbReference type="GO" id="GO:0005654">
    <property type="term" value="C:nucleoplasm"/>
    <property type="evidence" value="ECO:0007669"/>
    <property type="project" value="UniProtKB-SubCell"/>
</dbReference>
<dbReference type="GO" id="GO:0043565">
    <property type="term" value="F:sequence-specific DNA binding"/>
    <property type="evidence" value="ECO:0007669"/>
    <property type="project" value="InterPro"/>
</dbReference>
<evidence type="ECO:0000256" key="8">
    <source>
        <dbReference type="ARBA" id="ARBA00023125"/>
    </source>
</evidence>
<comment type="subcellular location">
    <subcellularLocation>
        <location evidence="1">Nucleus</location>
        <location evidence="1">Nucleoplasm</location>
    </subcellularLocation>
</comment>
<dbReference type="PANTHER" id="PTHR46600:SF1">
    <property type="entry name" value="THAP DOMAIN-CONTAINING PROTEIN 1"/>
    <property type="match status" value="1"/>
</dbReference>
<evidence type="ECO:0000256" key="1">
    <source>
        <dbReference type="ARBA" id="ARBA00004642"/>
    </source>
</evidence>
<evidence type="ECO:0000313" key="14">
    <source>
        <dbReference type="EMBL" id="KAK0169619.1"/>
    </source>
</evidence>
<dbReference type="SMART" id="SM00980">
    <property type="entry name" value="THAP"/>
    <property type="match status" value="1"/>
</dbReference>
<protein>
    <recommendedName>
        <fullName evidence="13">THAP-type domain-containing protein</fullName>
    </recommendedName>
</protein>
<evidence type="ECO:0000256" key="7">
    <source>
        <dbReference type="ARBA" id="ARBA00023054"/>
    </source>
</evidence>
<keyword evidence="15" id="KW-1185">Reference proteome</keyword>
<comment type="caution">
    <text evidence="14">The sequence shown here is derived from an EMBL/GenBank/DDBJ whole genome shotgun (WGS) entry which is preliminary data.</text>
</comment>
<evidence type="ECO:0000256" key="4">
    <source>
        <dbReference type="ARBA" id="ARBA00022771"/>
    </source>
</evidence>
<dbReference type="AlphaFoldDB" id="A0AA39FHD7"/>
<dbReference type="Proteomes" id="UP001168990">
    <property type="component" value="Unassembled WGS sequence"/>
</dbReference>
<dbReference type="InterPro" id="IPR038441">
    <property type="entry name" value="THAP_Znf_sf"/>
</dbReference>
<sequence>KKSARKCCVNGCQSRESEKLNISFHSFPKANSSFAIRKNLFNDEEVMDRRKLWMQQLKINSKSDVSSMMVCSKHFNKNDYYLPEYENLKKILLRSAIPTQNLSFDGLNEKGSKKRNLDREGRLQHRVQKKLCSKREEEVVPAILETYDMSVIDDNIINGDLMIPKQDEKKNDCNCYDNVPSQEITLTTEEALHDFDMTISDEILRKDVEVQVNCGDMSLPFISIITTDKSLISLCGTSYFSNDEIED</sequence>
<feature type="domain" description="THAP-type" evidence="13">
    <location>
        <begin position="3"/>
        <end position="101"/>
    </location>
</feature>
<evidence type="ECO:0000256" key="10">
    <source>
        <dbReference type="ARBA" id="ARBA00023242"/>
    </source>
</evidence>
<evidence type="ECO:0000256" key="6">
    <source>
        <dbReference type="ARBA" id="ARBA00023015"/>
    </source>
</evidence>
<evidence type="ECO:0000256" key="5">
    <source>
        <dbReference type="ARBA" id="ARBA00022833"/>
    </source>
</evidence>
<dbReference type="SUPFAM" id="SSF57716">
    <property type="entry name" value="Glucocorticoid receptor-like (DNA-binding domain)"/>
    <property type="match status" value="1"/>
</dbReference>
<dbReference type="PROSITE" id="PS50950">
    <property type="entry name" value="ZF_THAP"/>
    <property type="match status" value="1"/>
</dbReference>
<keyword evidence="9" id="KW-0804">Transcription</keyword>
<keyword evidence="8 12" id="KW-0238">DNA-binding</keyword>
<keyword evidence="6" id="KW-0805">Transcription regulation</keyword>
<dbReference type="EMBL" id="JAQQBS010000053">
    <property type="protein sequence ID" value="KAK0169619.1"/>
    <property type="molecule type" value="Genomic_DNA"/>
</dbReference>
<evidence type="ECO:0000256" key="3">
    <source>
        <dbReference type="ARBA" id="ARBA00022723"/>
    </source>
</evidence>
<dbReference type="PANTHER" id="PTHR46600">
    <property type="entry name" value="THAP DOMAIN-CONTAINING"/>
    <property type="match status" value="1"/>
</dbReference>
<evidence type="ECO:0000256" key="12">
    <source>
        <dbReference type="PROSITE-ProRule" id="PRU00309"/>
    </source>
</evidence>
<evidence type="ECO:0000259" key="13">
    <source>
        <dbReference type="PROSITE" id="PS50950"/>
    </source>
</evidence>
<dbReference type="Pfam" id="PF05485">
    <property type="entry name" value="THAP"/>
    <property type="match status" value="1"/>
</dbReference>
<organism evidence="14 15">
    <name type="scientific">Microctonus aethiopoides</name>
    <dbReference type="NCBI Taxonomy" id="144406"/>
    <lineage>
        <taxon>Eukaryota</taxon>
        <taxon>Metazoa</taxon>
        <taxon>Ecdysozoa</taxon>
        <taxon>Arthropoda</taxon>
        <taxon>Hexapoda</taxon>
        <taxon>Insecta</taxon>
        <taxon>Pterygota</taxon>
        <taxon>Neoptera</taxon>
        <taxon>Endopterygota</taxon>
        <taxon>Hymenoptera</taxon>
        <taxon>Apocrita</taxon>
        <taxon>Ichneumonoidea</taxon>
        <taxon>Braconidae</taxon>
        <taxon>Euphorinae</taxon>
        <taxon>Microctonus</taxon>
    </lineage>
</organism>
<keyword evidence="3" id="KW-0479">Metal-binding</keyword>
<evidence type="ECO:0000313" key="15">
    <source>
        <dbReference type="Proteomes" id="UP001168990"/>
    </source>
</evidence>